<organism evidence="1 2">
    <name type="scientific">Mytilus galloprovincialis</name>
    <name type="common">Mediterranean mussel</name>
    <dbReference type="NCBI Taxonomy" id="29158"/>
    <lineage>
        <taxon>Eukaryota</taxon>
        <taxon>Metazoa</taxon>
        <taxon>Spiralia</taxon>
        <taxon>Lophotrochozoa</taxon>
        <taxon>Mollusca</taxon>
        <taxon>Bivalvia</taxon>
        <taxon>Autobranchia</taxon>
        <taxon>Pteriomorphia</taxon>
        <taxon>Mytilida</taxon>
        <taxon>Mytiloidea</taxon>
        <taxon>Mytilidae</taxon>
        <taxon>Mytilinae</taxon>
        <taxon>Mytilus</taxon>
    </lineage>
</organism>
<protein>
    <recommendedName>
        <fullName evidence="3">C2H2-type domain-containing protein</fullName>
    </recommendedName>
</protein>
<evidence type="ECO:0008006" key="3">
    <source>
        <dbReference type="Google" id="ProtNLM"/>
    </source>
</evidence>
<evidence type="ECO:0000313" key="1">
    <source>
        <dbReference type="EMBL" id="VDI37104.1"/>
    </source>
</evidence>
<dbReference type="PANTHER" id="PTHR33845">
    <property type="entry name" value="C2H2-TYPE DOMAIN-CONTAINING PROTEIN"/>
    <property type="match status" value="1"/>
</dbReference>
<reference evidence="1" key="1">
    <citation type="submission" date="2018-11" db="EMBL/GenBank/DDBJ databases">
        <authorList>
            <person name="Alioto T."/>
            <person name="Alioto T."/>
        </authorList>
    </citation>
    <scope>NUCLEOTIDE SEQUENCE</scope>
</reference>
<dbReference type="Proteomes" id="UP000596742">
    <property type="component" value="Unassembled WGS sequence"/>
</dbReference>
<sequence length="729" mass="84220">MRMMKVKINKSRMKALKIKHKTQYLILNPKMHPGIIKTKIVNLKLSKQNKAVPPDNSIENKQNTNKTAQQATTEIQITPDDVEKIISSAWQSVRSYERCSYLTSLNDFLSSVRLQEFSEKERKTWQSYTFKTRNTYKERFDEIMKLIIEILFPNDVDEVIDDIKCPKQLNEENRTSHTEYKDIVTSYRKAESWQQGRQVLSVLASRMSFKDLLSLLPEVTSHRYYAALSHSKKIGPALPIPEKKLHRQKLDPERLDSFLDFITSSHVVRDLPFGEKKLKFSDGTVHNLPNVVRCMGSADIIQQYKAYSQENEILLLGGRVLDEKLLTYDAISPDDHKSFQALFLQSKQYLRTDYKIHISKGREVVDHCMLYALSDEKDEAFTEQCSHNHQMVCESCEQLKETIAALQKIFVTSSVQQATKSIFSLKKHIIRCKNQDLAKTHLFETMPTDEVLLDSQVTASIIQDVMDKIREINTNDIKFHVWSDNAGCYKSTEMLSFLFHSGKLIPSSDIPTVEKCILNTSCSEIEGEIDVVFHQLPLKAEKEENTITCANEGCTLSFSSFHELSSHLMFGKCEFEFRCQFSNGCDITKKTYITKMSKSFSTNFQVSSAGLTVGIDDNSDLELGWALKEERKNKRFNVNQKEYLTEKFNKGLKTGRKEDPFLVSEEMLTERKEDGNRRFSYDEILSVQQITSFFSRMSRKNKSFDDYVDASREETITTIRRELTADELN</sequence>
<evidence type="ECO:0000313" key="2">
    <source>
        <dbReference type="Proteomes" id="UP000596742"/>
    </source>
</evidence>
<proteinExistence type="predicted"/>
<dbReference type="PANTHER" id="PTHR33845:SF1">
    <property type="entry name" value="C2H2-TYPE DOMAIN-CONTAINING PROTEIN"/>
    <property type="match status" value="1"/>
</dbReference>
<name>A0A8B6EPH8_MYTGA</name>
<comment type="caution">
    <text evidence="1">The sequence shown here is derived from an EMBL/GenBank/DDBJ whole genome shotgun (WGS) entry which is preliminary data.</text>
</comment>
<dbReference type="EMBL" id="UYJE01005399">
    <property type="protein sequence ID" value="VDI37104.1"/>
    <property type="molecule type" value="Genomic_DNA"/>
</dbReference>
<dbReference type="AlphaFoldDB" id="A0A8B6EPH8"/>
<gene>
    <name evidence="1" type="ORF">MGAL_10B042481</name>
</gene>
<accession>A0A8B6EPH8</accession>
<dbReference type="OrthoDB" id="6067801at2759"/>
<keyword evidence="2" id="KW-1185">Reference proteome</keyword>